<proteinExistence type="inferred from homology"/>
<dbReference type="PROSITE" id="PS50895">
    <property type="entry name" value="SURF1"/>
    <property type="match status" value="1"/>
</dbReference>
<evidence type="ECO:0000256" key="4">
    <source>
        <dbReference type="ARBA" id="ARBA00022989"/>
    </source>
</evidence>
<dbReference type="Pfam" id="PF02104">
    <property type="entry name" value="SURF1"/>
    <property type="match status" value="1"/>
</dbReference>
<dbReference type="CDD" id="cd06662">
    <property type="entry name" value="SURF1"/>
    <property type="match status" value="1"/>
</dbReference>
<name>A0A1K2I1I0_9HYPH</name>
<dbReference type="GO" id="GO:0005886">
    <property type="term" value="C:plasma membrane"/>
    <property type="evidence" value="ECO:0007669"/>
    <property type="project" value="UniProtKB-SubCell"/>
</dbReference>
<dbReference type="InterPro" id="IPR045214">
    <property type="entry name" value="Surf1/Surf4"/>
</dbReference>
<organism evidence="7 8">
    <name type="scientific">Devosia enhydra</name>
    <dbReference type="NCBI Taxonomy" id="665118"/>
    <lineage>
        <taxon>Bacteria</taxon>
        <taxon>Pseudomonadati</taxon>
        <taxon>Pseudomonadota</taxon>
        <taxon>Alphaproteobacteria</taxon>
        <taxon>Hyphomicrobiales</taxon>
        <taxon>Devosiaceae</taxon>
        <taxon>Devosia</taxon>
    </lineage>
</organism>
<dbReference type="OrthoDB" id="6079986at2"/>
<dbReference type="PANTHER" id="PTHR23427:SF2">
    <property type="entry name" value="SURFEIT LOCUS PROTEIN 1"/>
    <property type="match status" value="1"/>
</dbReference>
<keyword evidence="8" id="KW-1185">Reference proteome</keyword>
<evidence type="ECO:0000256" key="2">
    <source>
        <dbReference type="ARBA" id="ARBA00007165"/>
    </source>
</evidence>
<keyword evidence="3 6" id="KW-0812">Transmembrane</keyword>
<sequence>MSGARVTGRSRLLFWSFIILMLGLTGLFVALGNWQMQRLAEKDALIASVAERAELAPSPVPHPSEWDAVAPDYFNYRPITLTGTYRHDQTVLVFTSLPTGEARYGGPGYWVMTPLLSDRGGVVFVNRGFVPEQMRAQFAEGGAGPEGIVTLTGVGRSSEAASSFTPGPDRQRGIEWVRDTGRLLAMTDLDGEPVASFYLDLPPGPRGALPQGSVSAPSFSNNHLGYAITWYGFAAITPLLLLGWIWRQTRRPAGGRRPRTSSGGSPS</sequence>
<evidence type="ECO:0000313" key="8">
    <source>
        <dbReference type="Proteomes" id="UP000183447"/>
    </source>
</evidence>
<dbReference type="STRING" id="665118.SAMN02983003_3293"/>
<evidence type="ECO:0000256" key="1">
    <source>
        <dbReference type="ARBA" id="ARBA00004370"/>
    </source>
</evidence>
<evidence type="ECO:0000256" key="6">
    <source>
        <dbReference type="RuleBase" id="RU363076"/>
    </source>
</evidence>
<dbReference type="InterPro" id="IPR002994">
    <property type="entry name" value="Surf1/Shy1"/>
</dbReference>
<dbReference type="EMBL" id="FPKU01000003">
    <property type="protein sequence ID" value="SFZ86119.1"/>
    <property type="molecule type" value="Genomic_DNA"/>
</dbReference>
<accession>A0A1K2I1I0</accession>
<keyword evidence="6" id="KW-1003">Cell membrane</keyword>
<evidence type="ECO:0000256" key="5">
    <source>
        <dbReference type="ARBA" id="ARBA00023136"/>
    </source>
</evidence>
<dbReference type="Proteomes" id="UP000183447">
    <property type="component" value="Unassembled WGS sequence"/>
</dbReference>
<dbReference type="PANTHER" id="PTHR23427">
    <property type="entry name" value="SURFEIT LOCUS PROTEIN"/>
    <property type="match status" value="1"/>
</dbReference>
<gene>
    <name evidence="7" type="ORF">SAMN02983003_3293</name>
</gene>
<dbReference type="AlphaFoldDB" id="A0A1K2I1I0"/>
<keyword evidence="4 6" id="KW-1133">Transmembrane helix</keyword>
<keyword evidence="5 6" id="KW-0472">Membrane</keyword>
<feature type="transmembrane region" description="Helical" evidence="6">
    <location>
        <begin position="224"/>
        <end position="246"/>
    </location>
</feature>
<dbReference type="RefSeq" id="WP_072345475.1">
    <property type="nucleotide sequence ID" value="NZ_FPKU01000003.1"/>
</dbReference>
<evidence type="ECO:0000256" key="3">
    <source>
        <dbReference type="ARBA" id="ARBA00022692"/>
    </source>
</evidence>
<comment type="subcellular location">
    <subcellularLocation>
        <location evidence="6">Cell membrane</location>
        <topology evidence="6">Multi-pass membrane protein</topology>
    </subcellularLocation>
    <subcellularLocation>
        <location evidence="1">Membrane</location>
    </subcellularLocation>
</comment>
<evidence type="ECO:0000313" key="7">
    <source>
        <dbReference type="EMBL" id="SFZ86119.1"/>
    </source>
</evidence>
<protein>
    <recommendedName>
        <fullName evidence="6">SURF1-like protein</fullName>
    </recommendedName>
</protein>
<reference evidence="7 8" key="1">
    <citation type="submission" date="2016-11" db="EMBL/GenBank/DDBJ databases">
        <authorList>
            <person name="Jaros S."/>
            <person name="Januszkiewicz K."/>
            <person name="Wedrychowicz H."/>
        </authorList>
    </citation>
    <scope>NUCLEOTIDE SEQUENCE [LARGE SCALE GENOMIC DNA]</scope>
    <source>
        <strain evidence="7 8">ATCC 23634</strain>
    </source>
</reference>
<comment type="similarity">
    <text evidence="2 6">Belongs to the SURF1 family.</text>
</comment>
<feature type="transmembrane region" description="Helical" evidence="6">
    <location>
        <begin position="12"/>
        <end position="34"/>
    </location>
</feature>